<feature type="region of interest" description="Disordered" evidence="1">
    <location>
        <begin position="1"/>
        <end position="27"/>
    </location>
</feature>
<protein>
    <submittedName>
        <fullName evidence="2">Uncharacterized protein</fullName>
    </submittedName>
</protein>
<dbReference type="Proteomes" id="UP000185936">
    <property type="component" value="Unassembled WGS sequence"/>
</dbReference>
<dbReference type="EMBL" id="FTNR01000016">
    <property type="protein sequence ID" value="SIS16861.1"/>
    <property type="molecule type" value="Genomic_DNA"/>
</dbReference>
<evidence type="ECO:0000313" key="2">
    <source>
        <dbReference type="EMBL" id="SIS16861.1"/>
    </source>
</evidence>
<feature type="compositionally biased region" description="Polar residues" evidence="1">
    <location>
        <begin position="257"/>
        <end position="267"/>
    </location>
</feature>
<dbReference type="RefSeq" id="WP_143823932.1">
    <property type="nucleotide sequence ID" value="NZ_FTNR01000016.1"/>
</dbReference>
<gene>
    <name evidence="2" type="ORF">SAMN05421752_11649</name>
</gene>
<feature type="region of interest" description="Disordered" evidence="1">
    <location>
        <begin position="223"/>
        <end position="267"/>
    </location>
</feature>
<name>A0A1N7GW92_9EURY</name>
<feature type="compositionally biased region" description="Basic and acidic residues" evidence="1">
    <location>
        <begin position="15"/>
        <end position="26"/>
    </location>
</feature>
<reference evidence="3" key="1">
    <citation type="submission" date="2017-01" db="EMBL/GenBank/DDBJ databases">
        <authorList>
            <person name="Varghese N."/>
            <person name="Submissions S."/>
        </authorList>
    </citation>
    <scope>NUCLEOTIDE SEQUENCE [LARGE SCALE GENOMIC DNA]</scope>
    <source>
        <strain evidence="3">type strain: HArc-</strain>
    </source>
</reference>
<organism evidence="2 3">
    <name type="scientific">Natronorubrum thiooxidans</name>
    <dbReference type="NCBI Taxonomy" id="308853"/>
    <lineage>
        <taxon>Archaea</taxon>
        <taxon>Methanobacteriati</taxon>
        <taxon>Methanobacteriota</taxon>
        <taxon>Stenosarchaea group</taxon>
        <taxon>Halobacteria</taxon>
        <taxon>Halobacteriales</taxon>
        <taxon>Natrialbaceae</taxon>
        <taxon>Natronorubrum</taxon>
    </lineage>
</organism>
<evidence type="ECO:0000313" key="3">
    <source>
        <dbReference type="Proteomes" id="UP000185936"/>
    </source>
</evidence>
<keyword evidence="3" id="KW-1185">Reference proteome</keyword>
<sequence length="267" mass="30069">MRKSTSKIPSPSEWRVPDTGDSKPGDDPIVWTYLPNGLMTVRIKSRSSAEPQYVVEKSNGDETVTFKPPKSDLTAAVNLATLLMEGVRGVNFSRFKRFFGVPDSAWRVHARLSSWDDLEDVAYDGDFSYIDGVDSDTNERLQRAITGPFLEKTPEVVARRLYDDVFYVAYRIIPELDGWRVRKEWRAECEDADSDYLAYRVLLPLSEEDGKLYPSREAAESAAKTFAENRTGDLSDHCGVGRSRAPDDVGLPRKNGKQPTLSDFTDD</sequence>
<evidence type="ECO:0000256" key="1">
    <source>
        <dbReference type="SAM" id="MobiDB-lite"/>
    </source>
</evidence>
<dbReference type="AlphaFoldDB" id="A0A1N7GW92"/>
<proteinExistence type="predicted"/>
<accession>A0A1N7GW92</accession>